<evidence type="ECO:0000256" key="11">
    <source>
        <dbReference type="ARBA" id="ARBA00023049"/>
    </source>
</evidence>
<evidence type="ECO:0000259" key="14">
    <source>
        <dbReference type="Pfam" id="PF02163"/>
    </source>
</evidence>
<feature type="transmembrane region" description="Helical" evidence="13">
    <location>
        <begin position="176"/>
        <end position="194"/>
    </location>
</feature>
<feature type="domain" description="Peptidase M50" evidence="14">
    <location>
        <begin position="127"/>
        <end position="185"/>
    </location>
</feature>
<keyword evidence="8" id="KW-0378">Hydrolase</keyword>
<comment type="similarity">
    <text evidence="3">Belongs to the peptidase M50B family.</text>
</comment>
<comment type="cofactor">
    <cofactor evidence="1">
        <name>Zn(2+)</name>
        <dbReference type="ChEBI" id="CHEBI:29105"/>
    </cofactor>
</comment>
<evidence type="ECO:0000256" key="2">
    <source>
        <dbReference type="ARBA" id="ARBA00004651"/>
    </source>
</evidence>
<comment type="caution">
    <text evidence="15">The sequence shown here is derived from an EMBL/GenBank/DDBJ whole genome shotgun (WGS) entry which is preliminary data.</text>
</comment>
<dbReference type="Proteomes" id="UP000626697">
    <property type="component" value="Unassembled WGS sequence"/>
</dbReference>
<keyword evidence="16" id="KW-1185">Reference proteome</keyword>
<dbReference type="Pfam" id="PF02163">
    <property type="entry name" value="Peptidase_M50"/>
    <property type="match status" value="1"/>
</dbReference>
<evidence type="ECO:0000256" key="3">
    <source>
        <dbReference type="ARBA" id="ARBA00007931"/>
    </source>
</evidence>
<evidence type="ECO:0000313" key="16">
    <source>
        <dbReference type="Proteomes" id="UP000626697"/>
    </source>
</evidence>
<protein>
    <submittedName>
        <fullName evidence="15">Zn-dependent protease</fullName>
    </submittedName>
</protein>
<organism evidence="15 16">
    <name type="scientific">Peribacillus huizhouensis</name>
    <dbReference type="NCBI Taxonomy" id="1501239"/>
    <lineage>
        <taxon>Bacteria</taxon>
        <taxon>Bacillati</taxon>
        <taxon>Bacillota</taxon>
        <taxon>Bacilli</taxon>
        <taxon>Bacillales</taxon>
        <taxon>Bacillaceae</taxon>
        <taxon>Peribacillus</taxon>
    </lineage>
</organism>
<feature type="transmembrane region" description="Helical" evidence="13">
    <location>
        <begin position="55"/>
        <end position="75"/>
    </location>
</feature>
<evidence type="ECO:0000256" key="7">
    <source>
        <dbReference type="ARBA" id="ARBA00022723"/>
    </source>
</evidence>
<dbReference type="PANTHER" id="PTHR35864:SF1">
    <property type="entry name" value="ZINC METALLOPROTEASE YWHC-RELATED"/>
    <property type="match status" value="1"/>
</dbReference>
<evidence type="ECO:0000256" key="8">
    <source>
        <dbReference type="ARBA" id="ARBA00022801"/>
    </source>
</evidence>
<keyword evidence="4" id="KW-1003">Cell membrane</keyword>
<keyword evidence="7" id="KW-0479">Metal-binding</keyword>
<dbReference type="InterPro" id="IPR008915">
    <property type="entry name" value="Peptidase_M50"/>
</dbReference>
<keyword evidence="12 13" id="KW-0472">Membrane</keyword>
<reference evidence="15 16" key="1">
    <citation type="submission" date="2020-08" db="EMBL/GenBank/DDBJ databases">
        <title>Genomic Encyclopedia of Type Strains, Phase IV (KMG-IV): sequencing the most valuable type-strain genomes for metagenomic binning, comparative biology and taxonomic classification.</title>
        <authorList>
            <person name="Goeker M."/>
        </authorList>
    </citation>
    <scope>NUCLEOTIDE SEQUENCE [LARGE SCALE GENOMIC DNA]</scope>
    <source>
        <strain evidence="15 16">DSM 105481</strain>
    </source>
</reference>
<keyword evidence="9" id="KW-0862">Zinc</keyword>
<evidence type="ECO:0000256" key="9">
    <source>
        <dbReference type="ARBA" id="ARBA00022833"/>
    </source>
</evidence>
<sequence length="218" mass="24624">MERFLAYPLEEIPYVVVSLLIAFTVHEFAHAFVAYKFGDSTAQKEGRLTLNPVAHIDPLGTLLILIVGFGWARPVPVNRFYFKKPRLAGVLVSFAGPFSNFLIAAVGYFILYGLYAAGLEPNIPFFVVDFLEMLIHLNIVLFVFNLLPLPPLDGYRIIQDLVSSDMRAKMSQYENYGALIFLILVITPLGDYTIRPVLTTLIPFVLQSMSEFFSLLFF</sequence>
<dbReference type="CDD" id="cd06158">
    <property type="entry name" value="S2P-M50_like_1"/>
    <property type="match status" value="1"/>
</dbReference>
<feature type="transmembrane region" description="Helical" evidence="13">
    <location>
        <begin position="87"/>
        <end position="111"/>
    </location>
</feature>
<proteinExistence type="inferred from homology"/>
<comment type="subcellular location">
    <subcellularLocation>
        <location evidence="2">Cell membrane</location>
        <topology evidence="2">Multi-pass membrane protein</topology>
    </subcellularLocation>
</comment>
<evidence type="ECO:0000256" key="6">
    <source>
        <dbReference type="ARBA" id="ARBA00022692"/>
    </source>
</evidence>
<dbReference type="RefSeq" id="WP_028393399.1">
    <property type="nucleotide sequence ID" value="NZ_JACJHX010000010.1"/>
</dbReference>
<accession>A0ABR6CSA9</accession>
<dbReference type="EMBL" id="JACJHX010000010">
    <property type="protein sequence ID" value="MBA9027917.1"/>
    <property type="molecule type" value="Genomic_DNA"/>
</dbReference>
<feature type="transmembrane region" description="Helical" evidence="13">
    <location>
        <begin position="12"/>
        <end position="35"/>
    </location>
</feature>
<keyword evidence="6 13" id="KW-0812">Transmembrane</keyword>
<keyword evidence="11" id="KW-0482">Metalloprotease</keyword>
<keyword evidence="10 13" id="KW-1133">Transmembrane helix</keyword>
<dbReference type="GO" id="GO:0008233">
    <property type="term" value="F:peptidase activity"/>
    <property type="evidence" value="ECO:0007669"/>
    <property type="project" value="UniProtKB-KW"/>
</dbReference>
<name>A0ABR6CSA9_9BACI</name>
<evidence type="ECO:0000313" key="15">
    <source>
        <dbReference type="EMBL" id="MBA9027917.1"/>
    </source>
</evidence>
<evidence type="ECO:0000256" key="1">
    <source>
        <dbReference type="ARBA" id="ARBA00001947"/>
    </source>
</evidence>
<dbReference type="GO" id="GO:0006508">
    <property type="term" value="P:proteolysis"/>
    <property type="evidence" value="ECO:0007669"/>
    <property type="project" value="UniProtKB-KW"/>
</dbReference>
<evidence type="ECO:0000256" key="12">
    <source>
        <dbReference type="ARBA" id="ARBA00023136"/>
    </source>
</evidence>
<keyword evidence="5 15" id="KW-0645">Protease</keyword>
<dbReference type="PANTHER" id="PTHR35864">
    <property type="entry name" value="ZINC METALLOPROTEASE MJ0611-RELATED"/>
    <property type="match status" value="1"/>
</dbReference>
<dbReference type="InterPro" id="IPR052348">
    <property type="entry name" value="Metallopeptidase_M50B"/>
</dbReference>
<feature type="transmembrane region" description="Helical" evidence="13">
    <location>
        <begin position="123"/>
        <end position="147"/>
    </location>
</feature>
<dbReference type="InterPro" id="IPR044537">
    <property type="entry name" value="Rip2-like"/>
</dbReference>
<evidence type="ECO:0000256" key="4">
    <source>
        <dbReference type="ARBA" id="ARBA00022475"/>
    </source>
</evidence>
<evidence type="ECO:0000256" key="13">
    <source>
        <dbReference type="SAM" id="Phobius"/>
    </source>
</evidence>
<gene>
    <name evidence="15" type="ORF">HNP81_003209</name>
</gene>
<evidence type="ECO:0000256" key="5">
    <source>
        <dbReference type="ARBA" id="ARBA00022670"/>
    </source>
</evidence>
<evidence type="ECO:0000256" key="10">
    <source>
        <dbReference type="ARBA" id="ARBA00022989"/>
    </source>
</evidence>